<dbReference type="InterPro" id="IPR007021">
    <property type="entry name" value="DUF659"/>
</dbReference>
<feature type="compositionally biased region" description="Polar residues" evidence="1">
    <location>
        <begin position="397"/>
        <end position="414"/>
    </location>
</feature>
<dbReference type="OrthoDB" id="2423954at2759"/>
<reference evidence="4" key="1">
    <citation type="submission" date="2019-10" db="EMBL/GenBank/DDBJ databases">
        <title>Conservation and host-specific expression of non-tandemly repeated heterogenous ribosome RNA gene in arbuscular mycorrhizal fungi.</title>
        <authorList>
            <person name="Maeda T."/>
            <person name="Kobayashi Y."/>
            <person name="Nakagawa T."/>
            <person name="Ezawa T."/>
            <person name="Yamaguchi K."/>
            <person name="Bino T."/>
            <person name="Nishimoto Y."/>
            <person name="Shigenobu S."/>
            <person name="Kawaguchi M."/>
        </authorList>
    </citation>
    <scope>NUCLEOTIDE SEQUENCE</scope>
    <source>
        <strain evidence="4">HR1</strain>
    </source>
</reference>
<accession>A0A8H3MI10</accession>
<feature type="domain" description="DUF659" evidence="2">
    <location>
        <begin position="2"/>
        <end position="115"/>
    </location>
</feature>
<dbReference type="AlphaFoldDB" id="A0A8H3MI10"/>
<dbReference type="SUPFAM" id="SSF53098">
    <property type="entry name" value="Ribonuclease H-like"/>
    <property type="match status" value="1"/>
</dbReference>
<evidence type="ECO:0000259" key="2">
    <source>
        <dbReference type="Pfam" id="PF04937"/>
    </source>
</evidence>
<feature type="compositionally biased region" description="Acidic residues" evidence="1">
    <location>
        <begin position="369"/>
        <end position="393"/>
    </location>
</feature>
<protein>
    <submittedName>
        <fullName evidence="4">Ribonuclease H-like domain-containing protein</fullName>
    </submittedName>
</protein>
<dbReference type="Pfam" id="PF04937">
    <property type="entry name" value="DUF659"/>
    <property type="match status" value="1"/>
</dbReference>
<dbReference type="Proteomes" id="UP000615446">
    <property type="component" value="Unassembled WGS sequence"/>
</dbReference>
<evidence type="ECO:0000313" key="4">
    <source>
        <dbReference type="EMBL" id="GET04237.1"/>
    </source>
</evidence>
<name>A0A8H3MI10_9GLOM</name>
<organism evidence="4 5">
    <name type="scientific">Rhizophagus clarus</name>
    <dbReference type="NCBI Taxonomy" id="94130"/>
    <lineage>
        <taxon>Eukaryota</taxon>
        <taxon>Fungi</taxon>
        <taxon>Fungi incertae sedis</taxon>
        <taxon>Mucoromycota</taxon>
        <taxon>Glomeromycotina</taxon>
        <taxon>Glomeromycetes</taxon>
        <taxon>Glomerales</taxon>
        <taxon>Glomeraceae</taxon>
        <taxon>Rhizophagus</taxon>
    </lineage>
</organism>
<evidence type="ECO:0000259" key="3">
    <source>
        <dbReference type="Pfam" id="PF05699"/>
    </source>
</evidence>
<feature type="domain" description="HAT C-terminal dimerisation" evidence="3">
    <location>
        <begin position="272"/>
        <end position="334"/>
    </location>
</feature>
<dbReference type="InterPro" id="IPR012337">
    <property type="entry name" value="RNaseH-like_sf"/>
</dbReference>
<feature type="region of interest" description="Disordered" evidence="1">
    <location>
        <begin position="357"/>
        <end position="414"/>
    </location>
</feature>
<comment type="caution">
    <text evidence="4">The sequence shown here is derived from an EMBL/GenBank/DDBJ whole genome shotgun (WGS) entry which is preliminary data.</text>
</comment>
<gene>
    <name evidence="4" type="ORF">RCL2_003054300</name>
</gene>
<dbReference type="Pfam" id="PF05699">
    <property type="entry name" value="Dimer_Tnp_hAT"/>
    <property type="match status" value="1"/>
</dbReference>
<dbReference type="EMBL" id="BLAL01000338">
    <property type="protein sequence ID" value="GET04237.1"/>
    <property type="molecule type" value="Genomic_DNA"/>
</dbReference>
<evidence type="ECO:0000256" key="1">
    <source>
        <dbReference type="SAM" id="MobiDB-lite"/>
    </source>
</evidence>
<dbReference type="GO" id="GO:0046983">
    <property type="term" value="F:protein dimerization activity"/>
    <property type="evidence" value="ECO:0007669"/>
    <property type="project" value="InterPro"/>
</dbReference>
<sequence length="493" mass="56988">MIACDGWMNIKQEHLFGVVFITSTGEMLIWGAKDISDERSKTKNVINHIKNIMVEAKNENIKINCFVTDSAGEYAAARKIMQVEYPNKVFLPCMAHQMNLIVEEIFKESDVYQRTSTKAVKIISYFHSSAYFTGLLRNEQKSLYDKTIALIASGETWWNSYYFCFHSILKTEAALKRHISTTKKFLPPDIIAIINDSNFWSHLYELQNLILPLCAVLNKLQKDMAQLYEVVLTFGWAVWFNMISQRILRKYLSYQQKIYPFDMQTFNQLGGNIMDFWNLAKGEAPELSRFALHLYAICVNSASVKRLWSNIGFLHSKWRNRLDHKKVLDMSQLRSDILRRNKQIVIEKSEKLYKQNHIATSIQSHETSDSEDSESSEIEDDDIQVSDDSDENDDTHIQSVKDTSNFKNKSKPDTISSTEQWVRVLQNWMGMAREENIDSSNSNTNPLKFIVVDRTIHPADDSLAKWNLYSVFNNNLESPVFVNAMVNLDSNGN</sequence>
<evidence type="ECO:0000313" key="5">
    <source>
        <dbReference type="Proteomes" id="UP000615446"/>
    </source>
</evidence>
<dbReference type="InterPro" id="IPR008906">
    <property type="entry name" value="HATC_C_dom"/>
</dbReference>
<proteinExistence type="predicted"/>